<evidence type="ECO:0000313" key="2">
    <source>
        <dbReference type="Proteomes" id="UP000271889"/>
    </source>
</evidence>
<organism evidence="1 2">
    <name type="scientific">Cylicostephanus goldi</name>
    <name type="common">Nematode worm</name>
    <dbReference type="NCBI Taxonomy" id="71465"/>
    <lineage>
        <taxon>Eukaryota</taxon>
        <taxon>Metazoa</taxon>
        <taxon>Ecdysozoa</taxon>
        <taxon>Nematoda</taxon>
        <taxon>Chromadorea</taxon>
        <taxon>Rhabditida</taxon>
        <taxon>Rhabditina</taxon>
        <taxon>Rhabditomorpha</taxon>
        <taxon>Strongyloidea</taxon>
        <taxon>Strongylidae</taxon>
        <taxon>Cylicostephanus</taxon>
    </lineage>
</organism>
<keyword evidence="2" id="KW-1185">Reference proteome</keyword>
<gene>
    <name evidence="1" type="ORF">CGOC_LOCUS7412</name>
</gene>
<dbReference type="AlphaFoldDB" id="A0A3P6SQ64"/>
<accession>A0A3P6SQ64</accession>
<sequence>MSLRSKWMTMGGRSMIRQSSNQQKIQITHLQCRRWNLVILEPYHHQFMRSYRRISKRSWRISTNWSKQSA</sequence>
<dbReference type="EMBL" id="UYRV01025712">
    <property type="protein sequence ID" value="VDK78002.1"/>
    <property type="molecule type" value="Genomic_DNA"/>
</dbReference>
<dbReference type="Proteomes" id="UP000271889">
    <property type="component" value="Unassembled WGS sequence"/>
</dbReference>
<name>A0A3P6SQ64_CYLGO</name>
<reference evidence="1 2" key="1">
    <citation type="submission" date="2018-11" db="EMBL/GenBank/DDBJ databases">
        <authorList>
            <consortium name="Pathogen Informatics"/>
        </authorList>
    </citation>
    <scope>NUCLEOTIDE SEQUENCE [LARGE SCALE GENOMIC DNA]</scope>
</reference>
<proteinExistence type="predicted"/>
<evidence type="ECO:0000313" key="1">
    <source>
        <dbReference type="EMBL" id="VDK78002.1"/>
    </source>
</evidence>
<protein>
    <submittedName>
        <fullName evidence="1">Uncharacterized protein</fullName>
    </submittedName>
</protein>